<evidence type="ECO:0000313" key="3">
    <source>
        <dbReference type="EMBL" id="CAL5228257.1"/>
    </source>
</evidence>
<dbReference type="InterPro" id="IPR029069">
    <property type="entry name" value="HotDog_dom_sf"/>
</dbReference>
<comment type="caution">
    <text evidence="3">The sequence shown here is derived from an EMBL/GenBank/DDBJ whole genome shotgun (WGS) entry which is preliminary data.</text>
</comment>
<organism evidence="3 4">
    <name type="scientific">Coccomyxa viridis</name>
    <dbReference type="NCBI Taxonomy" id="1274662"/>
    <lineage>
        <taxon>Eukaryota</taxon>
        <taxon>Viridiplantae</taxon>
        <taxon>Chlorophyta</taxon>
        <taxon>core chlorophytes</taxon>
        <taxon>Trebouxiophyceae</taxon>
        <taxon>Trebouxiophyceae incertae sedis</taxon>
        <taxon>Coccomyxaceae</taxon>
        <taxon>Coccomyxa</taxon>
    </lineage>
</organism>
<dbReference type="Gene3D" id="3.10.129.10">
    <property type="entry name" value="Hotdog Thioesterase"/>
    <property type="match status" value="1"/>
</dbReference>
<dbReference type="PANTHER" id="PTHR31793">
    <property type="entry name" value="4-HYDROXYBENZOYL-COA THIOESTERASE FAMILY MEMBER"/>
    <property type="match status" value="1"/>
</dbReference>
<evidence type="ECO:0000313" key="4">
    <source>
        <dbReference type="Proteomes" id="UP001497392"/>
    </source>
</evidence>
<dbReference type="PANTHER" id="PTHR31793:SF27">
    <property type="entry name" value="NOVEL THIOESTERASE SUPERFAMILY DOMAIN AND SAPOSIN A-TYPE DOMAIN CONTAINING PROTEIN (0610012H03RIK)"/>
    <property type="match status" value="1"/>
</dbReference>
<sequence>MKVRDYELDQYGVVNNGVYAHYLQHVRHEYLEHIGLDADAVARSGSALALSQLNMKFLAPLRSKDVFCGAMEVTKVSAARCNILQELTKIDAEKDLTEVVLRAEAVVVLLDEKYRPKRMPAHVRDLLLSGEPVRDAAGSRVQSPWI</sequence>
<gene>
    <name evidence="3" type="primary">g11359</name>
    <name evidence="3" type="ORF">VP750_LOCUS10163</name>
</gene>
<evidence type="ECO:0000256" key="1">
    <source>
        <dbReference type="ARBA" id="ARBA00005953"/>
    </source>
</evidence>
<reference evidence="3 4" key="1">
    <citation type="submission" date="2024-06" db="EMBL/GenBank/DDBJ databases">
        <authorList>
            <person name="Kraege A."/>
            <person name="Thomma B."/>
        </authorList>
    </citation>
    <scope>NUCLEOTIDE SEQUENCE [LARGE SCALE GENOMIC DNA]</scope>
</reference>
<keyword evidence="4" id="KW-1185">Reference proteome</keyword>
<evidence type="ECO:0000256" key="2">
    <source>
        <dbReference type="ARBA" id="ARBA00022801"/>
    </source>
</evidence>
<dbReference type="InterPro" id="IPR050563">
    <property type="entry name" value="4-hydroxybenzoyl-CoA_TE"/>
</dbReference>
<dbReference type="Proteomes" id="UP001497392">
    <property type="component" value="Unassembled WGS sequence"/>
</dbReference>
<dbReference type="SUPFAM" id="SSF54637">
    <property type="entry name" value="Thioesterase/thiol ester dehydrase-isomerase"/>
    <property type="match status" value="1"/>
</dbReference>
<dbReference type="EMBL" id="CAXHTA020000018">
    <property type="protein sequence ID" value="CAL5228257.1"/>
    <property type="molecule type" value="Genomic_DNA"/>
</dbReference>
<protein>
    <submittedName>
        <fullName evidence="3">G11359 protein</fullName>
    </submittedName>
</protein>
<name>A0ABP1GAE2_9CHLO</name>
<accession>A0ABP1GAE2</accession>
<proteinExistence type="inferred from homology"/>
<comment type="similarity">
    <text evidence="1">Belongs to the 4-hydroxybenzoyl-CoA thioesterase family.</text>
</comment>
<dbReference type="Pfam" id="PF13279">
    <property type="entry name" value="4HBT_2"/>
    <property type="match status" value="1"/>
</dbReference>
<keyword evidence="2" id="KW-0378">Hydrolase</keyword>
<dbReference type="CDD" id="cd00586">
    <property type="entry name" value="4HBT"/>
    <property type="match status" value="1"/>
</dbReference>